<evidence type="ECO:0000313" key="1">
    <source>
        <dbReference type="Proteomes" id="UP000887563"/>
    </source>
</evidence>
<evidence type="ECO:0000313" key="2">
    <source>
        <dbReference type="WBParaSite" id="Minc3s01454g23945"/>
    </source>
</evidence>
<dbReference type="AlphaFoldDB" id="A0A914M8W7"/>
<proteinExistence type="predicted"/>
<sequence>MNPRKITRFHFDISESGITVKDIMEAIEKIMKSEPIIMVACKIEPNGQSYLVPDNVVLESYSQLNDFTILGIPGEIHKQYEQQLVIAIVNYVFDGKIFGEPYLSFLFRNTTYDKLCFDLMMNGEFLLPKPFYQINPDFKLVLLNSADGSVYCSLQKSKGLGYCHQIDEYFDPATFPPLNNEYVNRLII</sequence>
<protein>
    <submittedName>
        <fullName evidence="2">Uncharacterized protein</fullName>
    </submittedName>
</protein>
<reference evidence="2" key="1">
    <citation type="submission" date="2022-11" db="UniProtKB">
        <authorList>
            <consortium name="WormBaseParasite"/>
        </authorList>
    </citation>
    <scope>IDENTIFICATION</scope>
</reference>
<name>A0A914M8W7_MELIC</name>
<accession>A0A914M8W7</accession>
<dbReference type="Proteomes" id="UP000887563">
    <property type="component" value="Unplaced"/>
</dbReference>
<keyword evidence="1" id="KW-1185">Reference proteome</keyword>
<dbReference type="WBParaSite" id="Minc3s01454g23945">
    <property type="protein sequence ID" value="Minc3s01454g23945"/>
    <property type="gene ID" value="Minc3s01454g23945"/>
</dbReference>
<organism evidence="1 2">
    <name type="scientific">Meloidogyne incognita</name>
    <name type="common">Southern root-knot nematode worm</name>
    <name type="synonym">Oxyuris incognita</name>
    <dbReference type="NCBI Taxonomy" id="6306"/>
    <lineage>
        <taxon>Eukaryota</taxon>
        <taxon>Metazoa</taxon>
        <taxon>Ecdysozoa</taxon>
        <taxon>Nematoda</taxon>
        <taxon>Chromadorea</taxon>
        <taxon>Rhabditida</taxon>
        <taxon>Tylenchina</taxon>
        <taxon>Tylenchomorpha</taxon>
        <taxon>Tylenchoidea</taxon>
        <taxon>Meloidogynidae</taxon>
        <taxon>Meloidogyninae</taxon>
        <taxon>Meloidogyne</taxon>
        <taxon>Meloidogyne incognita group</taxon>
    </lineage>
</organism>